<keyword evidence="4" id="KW-0249">Electron transport</keyword>
<dbReference type="Gene3D" id="3.30.70.20">
    <property type="match status" value="1"/>
</dbReference>
<accession>A0ABS6AR55</accession>
<dbReference type="PANTHER" id="PTHR36923:SF3">
    <property type="entry name" value="FERREDOXIN"/>
    <property type="match status" value="1"/>
</dbReference>
<comment type="caution">
    <text evidence="8">The sequence shown here is derived from an EMBL/GenBank/DDBJ whole genome shotgun (WGS) entry which is preliminary data.</text>
</comment>
<evidence type="ECO:0000256" key="4">
    <source>
        <dbReference type="ARBA" id="ARBA00022982"/>
    </source>
</evidence>
<keyword evidence="6" id="KW-0411">Iron-sulfur</keyword>
<evidence type="ECO:0000256" key="5">
    <source>
        <dbReference type="ARBA" id="ARBA00023004"/>
    </source>
</evidence>
<dbReference type="Pfam" id="PF13459">
    <property type="entry name" value="Fer4_15"/>
    <property type="match status" value="1"/>
</dbReference>
<evidence type="ECO:0000256" key="6">
    <source>
        <dbReference type="ARBA" id="ARBA00023014"/>
    </source>
</evidence>
<name>A0ABS6AR55_9NOCA</name>
<dbReference type="EMBL" id="JAHKNI010000001">
    <property type="protein sequence ID" value="MBU3060504.1"/>
    <property type="molecule type" value="Genomic_DNA"/>
</dbReference>
<sequence length="71" mass="7572">MRIVVDTDLCQGHAVCQDEAPALFTVPKNGTVQIQRADPGGDLEAARAAVRYCPTRALSIVDDESADSQQS</sequence>
<keyword evidence="2" id="KW-0813">Transport</keyword>
<protein>
    <submittedName>
        <fullName evidence="8">Ferredoxin</fullName>
    </submittedName>
</protein>
<keyword evidence="3" id="KW-0479">Metal-binding</keyword>
<organism evidence="8 9">
    <name type="scientific">Nocardia albiluteola</name>
    <dbReference type="NCBI Taxonomy" id="2842303"/>
    <lineage>
        <taxon>Bacteria</taxon>
        <taxon>Bacillati</taxon>
        <taxon>Actinomycetota</taxon>
        <taxon>Actinomycetes</taxon>
        <taxon>Mycobacteriales</taxon>
        <taxon>Nocardiaceae</taxon>
        <taxon>Nocardia</taxon>
    </lineage>
</organism>
<evidence type="ECO:0000313" key="8">
    <source>
        <dbReference type="EMBL" id="MBU3060504.1"/>
    </source>
</evidence>
<evidence type="ECO:0000256" key="3">
    <source>
        <dbReference type="ARBA" id="ARBA00022723"/>
    </source>
</evidence>
<evidence type="ECO:0000313" key="9">
    <source>
        <dbReference type="Proteomes" id="UP000733379"/>
    </source>
</evidence>
<proteinExistence type="predicted"/>
<keyword evidence="7" id="KW-0003">3Fe-4S</keyword>
<evidence type="ECO:0000256" key="2">
    <source>
        <dbReference type="ARBA" id="ARBA00022448"/>
    </source>
</evidence>
<dbReference type="PANTHER" id="PTHR36923">
    <property type="entry name" value="FERREDOXIN"/>
    <property type="match status" value="1"/>
</dbReference>
<evidence type="ECO:0000256" key="7">
    <source>
        <dbReference type="ARBA" id="ARBA00023291"/>
    </source>
</evidence>
<keyword evidence="9" id="KW-1185">Reference proteome</keyword>
<dbReference type="InterPro" id="IPR051269">
    <property type="entry name" value="Fe-S_cluster_ET"/>
</dbReference>
<dbReference type="SUPFAM" id="SSF54862">
    <property type="entry name" value="4Fe-4S ferredoxins"/>
    <property type="match status" value="1"/>
</dbReference>
<dbReference type="RefSeq" id="WP_215915365.1">
    <property type="nucleotide sequence ID" value="NZ_JAHKNI010000001.1"/>
</dbReference>
<evidence type="ECO:0000256" key="1">
    <source>
        <dbReference type="ARBA" id="ARBA00001927"/>
    </source>
</evidence>
<keyword evidence="5" id="KW-0408">Iron</keyword>
<comment type="cofactor">
    <cofactor evidence="1">
        <name>[3Fe-4S] cluster</name>
        <dbReference type="ChEBI" id="CHEBI:21137"/>
    </cofactor>
</comment>
<dbReference type="Proteomes" id="UP000733379">
    <property type="component" value="Unassembled WGS sequence"/>
</dbReference>
<gene>
    <name evidence="8" type="ORF">KO481_03080</name>
</gene>
<reference evidence="8 9" key="1">
    <citation type="submission" date="2021-06" db="EMBL/GenBank/DDBJ databases">
        <title>Actinomycetes sequencing.</title>
        <authorList>
            <person name="Shan Q."/>
        </authorList>
    </citation>
    <scope>NUCLEOTIDE SEQUENCE [LARGE SCALE GENOMIC DNA]</scope>
    <source>
        <strain evidence="8 9">NEAU-G5</strain>
    </source>
</reference>